<accession>A0A7X0AU67</accession>
<dbReference type="AlphaFoldDB" id="A0A7X0AU67"/>
<organism evidence="1 2">
    <name type="scientific">Nitrospirillum iridis</name>
    <dbReference type="NCBI Taxonomy" id="765888"/>
    <lineage>
        <taxon>Bacteria</taxon>
        <taxon>Pseudomonadati</taxon>
        <taxon>Pseudomonadota</taxon>
        <taxon>Alphaproteobacteria</taxon>
        <taxon>Rhodospirillales</taxon>
        <taxon>Azospirillaceae</taxon>
        <taxon>Nitrospirillum</taxon>
    </lineage>
</organism>
<gene>
    <name evidence="1" type="ORF">FHS74_000701</name>
</gene>
<keyword evidence="2" id="KW-1185">Reference proteome</keyword>
<dbReference type="Proteomes" id="UP000539175">
    <property type="component" value="Unassembled WGS sequence"/>
</dbReference>
<name>A0A7X0AU67_9PROT</name>
<evidence type="ECO:0000313" key="1">
    <source>
        <dbReference type="EMBL" id="MBB6250160.1"/>
    </source>
</evidence>
<protein>
    <submittedName>
        <fullName evidence="1">Uncharacterized protein</fullName>
    </submittedName>
</protein>
<dbReference type="EMBL" id="JACIIZ010000002">
    <property type="protein sequence ID" value="MBB6250160.1"/>
    <property type="molecule type" value="Genomic_DNA"/>
</dbReference>
<proteinExistence type="predicted"/>
<reference evidence="1 2" key="1">
    <citation type="submission" date="2020-08" db="EMBL/GenBank/DDBJ databases">
        <title>Genomic Encyclopedia of Type Strains, Phase IV (KMG-IV): sequencing the most valuable type-strain genomes for metagenomic binning, comparative biology and taxonomic classification.</title>
        <authorList>
            <person name="Goeker M."/>
        </authorList>
    </citation>
    <scope>NUCLEOTIDE SEQUENCE [LARGE SCALE GENOMIC DNA]</scope>
    <source>
        <strain evidence="1 2">DSM 22198</strain>
    </source>
</reference>
<sequence>MFGPASAQTAANVKLDVSDVSSVMADICPLKDSTMKYMKNFLARFVQIEILDACPLHGKLPIIMITLAPHNQIRPLT</sequence>
<comment type="caution">
    <text evidence="1">The sequence shown here is derived from an EMBL/GenBank/DDBJ whole genome shotgun (WGS) entry which is preliminary data.</text>
</comment>
<evidence type="ECO:0000313" key="2">
    <source>
        <dbReference type="Proteomes" id="UP000539175"/>
    </source>
</evidence>